<organism evidence="5 6">
    <name type="scientific">Colletotrichum sojae</name>
    <dbReference type="NCBI Taxonomy" id="2175907"/>
    <lineage>
        <taxon>Eukaryota</taxon>
        <taxon>Fungi</taxon>
        <taxon>Dikarya</taxon>
        <taxon>Ascomycota</taxon>
        <taxon>Pezizomycotina</taxon>
        <taxon>Sordariomycetes</taxon>
        <taxon>Hypocreomycetidae</taxon>
        <taxon>Glomerellales</taxon>
        <taxon>Glomerellaceae</taxon>
        <taxon>Colletotrichum</taxon>
        <taxon>Colletotrichum orchidearum species complex</taxon>
    </lineage>
</organism>
<evidence type="ECO:0000259" key="3">
    <source>
        <dbReference type="Pfam" id="PF00144"/>
    </source>
</evidence>
<dbReference type="AlphaFoldDB" id="A0A8H6IUF4"/>
<dbReference type="PANTHER" id="PTHR22935">
    <property type="entry name" value="PENICILLIN-BINDING PROTEIN"/>
    <property type="match status" value="1"/>
</dbReference>
<feature type="signal peptide" evidence="2">
    <location>
        <begin position="1"/>
        <end position="19"/>
    </location>
</feature>
<evidence type="ECO:0008006" key="7">
    <source>
        <dbReference type="Google" id="ProtNLM"/>
    </source>
</evidence>
<keyword evidence="2" id="KW-0732">Signal</keyword>
<dbReference type="Proteomes" id="UP000652219">
    <property type="component" value="Unassembled WGS sequence"/>
</dbReference>
<dbReference type="Gene3D" id="3.40.710.10">
    <property type="entry name" value="DD-peptidase/beta-lactamase superfamily"/>
    <property type="match status" value="1"/>
</dbReference>
<dbReference type="EMBL" id="WIGN01000331">
    <property type="protein sequence ID" value="KAF6798821.1"/>
    <property type="molecule type" value="Genomic_DNA"/>
</dbReference>
<comment type="similarity">
    <text evidence="1">Belongs to the beta-lactamase family.</text>
</comment>
<gene>
    <name evidence="5" type="ORF">CSOJ01_12618</name>
</gene>
<sequence>MLSKTAFLAIAAFLAGAQANACPPTGRTLPPSQAPRDSPVVKETLQKIKESLTTFTSTPDLNATAIAIGIKTVQEDSPLFEFYHTPAVVEASSAKEVTIDTVFRGGSITKLFTVLAALQSADIQFTDPVTKYLPGLKKDVFKAEAGASFNPIPWDNITVEDLASHVSGVGGDIATDLAVFTQGKGALGLPDVASETRPTCSGFGTTSPCTTDDLIAAVNKKPPVFRPHTTPIYSNIGIALLGAIVEAATNKSLEDALQDSILKPLGLTNTSISGPESDAWGFIPKGEATWGGSLGVFAGAGGIYTNTRDMLSFGTAVLSNDLEIDANSWLKPRGFTISPGYAIGAPWEIFTSTTILPSGLPLRIFTKTGDLGSYSNVLLLVPDYDVTISILTAGPAADKLFFPTKVISPVVAALIPTLEAANKEAAAKNLAGTYADPSTNSTLTLALDDEPGLSLRNLTVRNVDVLPNLPNYSTSPSGKTYNVTARLYPTNVQDGESWSWRAVYKNHDDDEIRDDVFYPEGSCPWGFTDRTTYDYLALDDFVLTVGDDGAAKSISPRPFGVTLNRVKPCA</sequence>
<accession>A0A8H6IUF4</accession>
<dbReference type="InterPro" id="IPR001466">
    <property type="entry name" value="Beta-lactam-related"/>
</dbReference>
<evidence type="ECO:0000313" key="5">
    <source>
        <dbReference type="EMBL" id="KAF6798821.1"/>
    </source>
</evidence>
<dbReference type="SUPFAM" id="SSF56601">
    <property type="entry name" value="beta-lactamase/transpeptidase-like"/>
    <property type="match status" value="1"/>
</dbReference>
<keyword evidence="6" id="KW-1185">Reference proteome</keyword>
<dbReference type="PANTHER" id="PTHR22935:SF95">
    <property type="entry name" value="BETA-LACTAMASE-LIKE 1-RELATED"/>
    <property type="match status" value="1"/>
</dbReference>
<name>A0A8H6IUF4_9PEZI</name>
<evidence type="ECO:0000256" key="1">
    <source>
        <dbReference type="ARBA" id="ARBA00038473"/>
    </source>
</evidence>
<dbReference type="InterPro" id="IPR051478">
    <property type="entry name" value="Beta-lactamase-like_AB/R"/>
</dbReference>
<dbReference type="InterPro" id="IPR012338">
    <property type="entry name" value="Beta-lactam/transpept-like"/>
</dbReference>
<proteinExistence type="inferred from homology"/>
<feature type="domain" description="Beta-lactamase-like ARB-00930-like C-terminal" evidence="4">
    <location>
        <begin position="423"/>
        <end position="566"/>
    </location>
</feature>
<reference evidence="5 6" key="1">
    <citation type="journal article" date="2020" name="Phytopathology">
        <title>Genome Sequence Resources of Colletotrichum truncatum, C. plurivorum, C. musicola, and C. sojae: Four Species Pathogenic to Soybean (Glycine max).</title>
        <authorList>
            <person name="Rogerio F."/>
            <person name="Boufleur T.R."/>
            <person name="Ciampi-Guillardi M."/>
            <person name="Sukno S.A."/>
            <person name="Thon M.R."/>
            <person name="Massola Junior N.S."/>
            <person name="Baroncelli R."/>
        </authorList>
    </citation>
    <scope>NUCLEOTIDE SEQUENCE [LARGE SCALE GENOMIC DNA]</scope>
    <source>
        <strain evidence="5 6">LFN0009</strain>
    </source>
</reference>
<evidence type="ECO:0000256" key="2">
    <source>
        <dbReference type="SAM" id="SignalP"/>
    </source>
</evidence>
<protein>
    <recommendedName>
        <fullName evidence="7">Beta-lactamase-related domain-containing protein</fullName>
    </recommendedName>
</protein>
<dbReference type="Pfam" id="PF00144">
    <property type="entry name" value="Beta-lactamase"/>
    <property type="match status" value="1"/>
</dbReference>
<comment type="caution">
    <text evidence="5">The sequence shown here is derived from an EMBL/GenBank/DDBJ whole genome shotgun (WGS) entry which is preliminary data.</text>
</comment>
<evidence type="ECO:0000259" key="4">
    <source>
        <dbReference type="Pfam" id="PF26335"/>
    </source>
</evidence>
<dbReference type="InterPro" id="IPR058664">
    <property type="entry name" value="ARB_00930-like_C"/>
</dbReference>
<feature type="chain" id="PRO_5034348894" description="Beta-lactamase-related domain-containing protein" evidence="2">
    <location>
        <begin position="20"/>
        <end position="570"/>
    </location>
</feature>
<dbReference type="Pfam" id="PF26335">
    <property type="entry name" value="ARB_00930_C"/>
    <property type="match status" value="1"/>
</dbReference>
<evidence type="ECO:0000313" key="6">
    <source>
        <dbReference type="Proteomes" id="UP000652219"/>
    </source>
</evidence>
<feature type="domain" description="Beta-lactamase-related" evidence="3">
    <location>
        <begin position="92"/>
        <end position="395"/>
    </location>
</feature>